<accession>A0A9D7JZT2</accession>
<dbReference type="PANTHER" id="PTHR33933:SF1">
    <property type="entry name" value="PROTEIN ADENYLYLTRANSFERASE MNTA-RELATED"/>
    <property type="match status" value="1"/>
</dbReference>
<dbReference type="Proteomes" id="UP000886689">
    <property type="component" value="Unassembled WGS sequence"/>
</dbReference>
<name>A0A9D7JZT2_9PROT</name>
<comment type="caution">
    <text evidence="2">The sequence shown here is derived from an EMBL/GenBank/DDBJ whole genome shotgun (WGS) entry which is preliminary data.</text>
</comment>
<organism evidence="2 3">
    <name type="scientific">Candidatus Proximibacter danicus</name>
    <dbReference type="NCBI Taxonomy" id="2954365"/>
    <lineage>
        <taxon>Bacteria</taxon>
        <taxon>Pseudomonadati</taxon>
        <taxon>Pseudomonadota</taxon>
        <taxon>Betaproteobacteria</taxon>
        <taxon>Candidatus Proximibacter</taxon>
    </lineage>
</organism>
<dbReference type="CDD" id="cd05403">
    <property type="entry name" value="NT_KNTase_like"/>
    <property type="match status" value="1"/>
</dbReference>
<evidence type="ECO:0000259" key="1">
    <source>
        <dbReference type="Pfam" id="PF18765"/>
    </source>
</evidence>
<reference evidence="2" key="1">
    <citation type="submission" date="2020-10" db="EMBL/GenBank/DDBJ databases">
        <title>Connecting structure to function with the recovery of over 1000 high-quality activated sludge metagenome-assembled genomes encoding full-length rRNA genes using long-read sequencing.</title>
        <authorList>
            <person name="Singleton C.M."/>
            <person name="Petriglieri F."/>
            <person name="Kristensen J.M."/>
            <person name="Kirkegaard R.H."/>
            <person name="Michaelsen T.Y."/>
            <person name="Andersen M.H."/>
            <person name="Karst S.M."/>
            <person name="Dueholm M.S."/>
            <person name="Nielsen P.H."/>
            <person name="Albertsen M."/>
        </authorList>
    </citation>
    <scope>NUCLEOTIDE SEQUENCE</scope>
    <source>
        <strain evidence="2">Hirt_18-Q3-R61-65_BATAC.395</strain>
    </source>
</reference>
<dbReference type="EMBL" id="JADJUC010000005">
    <property type="protein sequence ID" value="MBK8523820.1"/>
    <property type="molecule type" value="Genomic_DNA"/>
</dbReference>
<protein>
    <submittedName>
        <fullName evidence="2">Nucleotidyltransferase domain-containing protein</fullName>
    </submittedName>
</protein>
<dbReference type="Gene3D" id="3.30.460.10">
    <property type="entry name" value="Beta Polymerase, domain 2"/>
    <property type="match status" value="1"/>
</dbReference>
<dbReference type="Pfam" id="PF18765">
    <property type="entry name" value="Polbeta"/>
    <property type="match status" value="1"/>
</dbReference>
<gene>
    <name evidence="2" type="ORF">IPL58_06685</name>
</gene>
<dbReference type="InterPro" id="IPR036390">
    <property type="entry name" value="WH_DNA-bd_sf"/>
</dbReference>
<evidence type="ECO:0000313" key="3">
    <source>
        <dbReference type="Proteomes" id="UP000886689"/>
    </source>
</evidence>
<sequence length="221" mass="24663">MRPPSHPQSHLQHPLSRILGNEASVRLLRVLATRGLPLSVSQLEKECGLSARGTRLALENLIRSQVVSQLGAARSRLYCMDSRHPLTVAITNLFQDEMQHWNSMLSSVREALKVQQVTAAWYYGSVARGEDTPASDFDLAIIVADDAAVENVTESVRLALQAIEDHHQVRCSVVGLSDADVLRMSEGSDPFWENMIRDAKVLDGPRPEQYATRLQRRRKDG</sequence>
<dbReference type="PANTHER" id="PTHR33933">
    <property type="entry name" value="NUCLEOTIDYLTRANSFERASE"/>
    <property type="match status" value="1"/>
</dbReference>
<dbReference type="InterPro" id="IPR041633">
    <property type="entry name" value="Polbeta"/>
</dbReference>
<proteinExistence type="predicted"/>
<dbReference type="SUPFAM" id="SSF81301">
    <property type="entry name" value="Nucleotidyltransferase"/>
    <property type="match status" value="1"/>
</dbReference>
<dbReference type="AlphaFoldDB" id="A0A9D7JZT2"/>
<dbReference type="InterPro" id="IPR043519">
    <property type="entry name" value="NT_sf"/>
</dbReference>
<feature type="domain" description="Polymerase beta nucleotidyltransferase" evidence="1">
    <location>
        <begin position="112"/>
        <end position="201"/>
    </location>
</feature>
<evidence type="ECO:0000313" key="2">
    <source>
        <dbReference type="EMBL" id="MBK8523820.1"/>
    </source>
</evidence>
<dbReference type="InterPro" id="IPR052548">
    <property type="entry name" value="Type_VII_TA_antitoxin"/>
</dbReference>
<dbReference type="SUPFAM" id="SSF46785">
    <property type="entry name" value="Winged helix' DNA-binding domain"/>
    <property type="match status" value="1"/>
</dbReference>